<sequence length="255" mass="29581">MEVINAYKGFANHRIVWLFILSVFSPSLLAAQDKVIELTATNNWYPYVYYDSERKVRGSDYTILKNLLNEMGYQLRASTFPERRMGRKIEQGDIEVVLGAAKNSVRSRNNTFSLPYRKETITFAYLKKHQSAYADKSLLMLLDEGHMVAINKSGWYGEWFADNVIKAYPKQIVHVESVNRRLNLVNQNRVELIVDDRQVLKANAKLLNVKNLIISETPINVQDVHFMFSKRAVTKDFMREFNAKLAEFLLHNTPL</sequence>
<dbReference type="OrthoDB" id="7304968at2"/>
<keyword evidence="5" id="KW-1185">Reference proteome</keyword>
<dbReference type="RefSeq" id="WP_075608437.1">
    <property type="nucleotide sequence ID" value="NZ_CP052766.1"/>
</dbReference>
<evidence type="ECO:0000313" key="4">
    <source>
        <dbReference type="EMBL" id="QJR80253.1"/>
    </source>
</evidence>
<dbReference type="PANTHER" id="PTHR35936">
    <property type="entry name" value="MEMBRANE-BOUND LYTIC MUREIN TRANSGLYCOSYLASE F"/>
    <property type="match status" value="1"/>
</dbReference>
<evidence type="ECO:0000256" key="2">
    <source>
        <dbReference type="ARBA" id="ARBA00022729"/>
    </source>
</evidence>
<feature type="domain" description="Solute-binding protein family 3/N-terminal" evidence="3">
    <location>
        <begin position="40"/>
        <end position="199"/>
    </location>
</feature>
<reference evidence="5" key="1">
    <citation type="submission" date="2014-12" db="EMBL/GenBank/DDBJ databases">
        <title>Complete genome sequence of a multi-drug resistant Klebsiella pneumoniae.</title>
        <authorList>
            <person name="Hua X."/>
            <person name="Chen Q."/>
            <person name="Li X."/>
            <person name="Feng Y."/>
            <person name="Ruan Z."/>
            <person name="Yu Y."/>
        </authorList>
    </citation>
    <scope>NUCLEOTIDE SEQUENCE [LARGE SCALE GENOMIC DNA]</scope>
    <source>
        <strain evidence="5">5.12</strain>
    </source>
</reference>
<evidence type="ECO:0000256" key="1">
    <source>
        <dbReference type="ARBA" id="ARBA00010333"/>
    </source>
</evidence>
<proteinExistence type="inferred from homology"/>
<reference evidence="4 5" key="2">
    <citation type="submission" date="2020-04" db="EMBL/GenBank/DDBJ databases">
        <title>Complete genome sequence of Alteromonas pelagimontana 5.12T.</title>
        <authorList>
            <person name="Sinha R.K."/>
            <person name="Krishnan K.P."/>
            <person name="Kurian J.P."/>
        </authorList>
    </citation>
    <scope>NUCLEOTIDE SEQUENCE [LARGE SCALE GENOMIC DNA]</scope>
    <source>
        <strain evidence="4 5">5.12</strain>
    </source>
</reference>
<dbReference type="Proteomes" id="UP000219285">
    <property type="component" value="Chromosome"/>
</dbReference>
<dbReference type="AlphaFoldDB" id="A0A6M4MAQ5"/>
<name>A0A6M4MAQ5_9ALTE</name>
<evidence type="ECO:0000313" key="5">
    <source>
        <dbReference type="Proteomes" id="UP000219285"/>
    </source>
</evidence>
<dbReference type="EMBL" id="CP052766">
    <property type="protein sequence ID" value="QJR80253.1"/>
    <property type="molecule type" value="Genomic_DNA"/>
</dbReference>
<dbReference type="Gene3D" id="3.40.190.10">
    <property type="entry name" value="Periplasmic binding protein-like II"/>
    <property type="match status" value="2"/>
</dbReference>
<protein>
    <submittedName>
        <fullName evidence="4">Transporter substrate-binding domain-containing protein</fullName>
    </submittedName>
</protein>
<keyword evidence="2" id="KW-0732">Signal</keyword>
<dbReference type="KEGG" id="apel:CA267_005415"/>
<dbReference type="PANTHER" id="PTHR35936:SF25">
    <property type="entry name" value="ABC TRANSPORTER SUBSTRATE-BINDING PROTEIN"/>
    <property type="match status" value="1"/>
</dbReference>
<gene>
    <name evidence="4" type="ORF">CA267_005415</name>
</gene>
<evidence type="ECO:0000259" key="3">
    <source>
        <dbReference type="Pfam" id="PF00497"/>
    </source>
</evidence>
<accession>A0A6M4MAQ5</accession>
<comment type="similarity">
    <text evidence="1">Belongs to the bacterial solute-binding protein 3 family.</text>
</comment>
<dbReference type="SUPFAM" id="SSF53850">
    <property type="entry name" value="Periplasmic binding protein-like II"/>
    <property type="match status" value="1"/>
</dbReference>
<organism evidence="4 5">
    <name type="scientific">Alteromonas pelagimontana</name>
    <dbReference type="NCBI Taxonomy" id="1858656"/>
    <lineage>
        <taxon>Bacteria</taxon>
        <taxon>Pseudomonadati</taxon>
        <taxon>Pseudomonadota</taxon>
        <taxon>Gammaproteobacteria</taxon>
        <taxon>Alteromonadales</taxon>
        <taxon>Alteromonadaceae</taxon>
        <taxon>Alteromonas/Salinimonas group</taxon>
        <taxon>Alteromonas</taxon>
    </lineage>
</organism>
<dbReference type="Pfam" id="PF00497">
    <property type="entry name" value="SBP_bac_3"/>
    <property type="match status" value="1"/>
</dbReference>
<dbReference type="InterPro" id="IPR001638">
    <property type="entry name" value="Solute-binding_3/MltF_N"/>
</dbReference>